<organism evidence="4 5">
    <name type="scientific">Ileibacterium valens</name>
    <dbReference type="NCBI Taxonomy" id="1862668"/>
    <lineage>
        <taxon>Bacteria</taxon>
        <taxon>Bacillati</taxon>
        <taxon>Bacillota</taxon>
        <taxon>Erysipelotrichia</taxon>
        <taxon>Erysipelotrichales</taxon>
        <taxon>Erysipelotrichaceae</taxon>
        <taxon>Ileibacterium</taxon>
    </lineage>
</organism>
<evidence type="ECO:0000259" key="3">
    <source>
        <dbReference type="PROSITE" id="PS50305"/>
    </source>
</evidence>
<comment type="caution">
    <text evidence="4">The sequence shown here is derived from an EMBL/GenBank/DDBJ whole genome shotgun (WGS) entry which is preliminary data.</text>
</comment>
<gene>
    <name evidence="4" type="ORF">BO222_12590</name>
</gene>
<keyword evidence="1" id="KW-0520">NAD</keyword>
<reference evidence="4 5" key="1">
    <citation type="submission" date="2016-11" db="EMBL/GenBank/DDBJ databases">
        <title>Description of two novel members of the family Erysipelotrichaceae: Ileibacterium lipovorans gen. nov., sp. nov. and Dubosiella newyorkensis, gen. nov., sp. nov.</title>
        <authorList>
            <person name="Cox L.M."/>
            <person name="Sohn J."/>
            <person name="Tyrrell K.L."/>
            <person name="Citron D.M."/>
            <person name="Lawson P.A."/>
            <person name="Patel N.B."/>
            <person name="Iizumi T."/>
            <person name="Perez-Perez G.I."/>
            <person name="Goldstein E.J."/>
            <person name="Blaser M.J."/>
        </authorList>
    </citation>
    <scope>NUCLEOTIDE SEQUENCE [LARGE SCALE GENOMIC DNA]</scope>
    <source>
        <strain evidence="4 5">NYU-BL-A3</strain>
    </source>
</reference>
<evidence type="ECO:0000256" key="2">
    <source>
        <dbReference type="PROSITE-ProRule" id="PRU00236"/>
    </source>
</evidence>
<proteinExistence type="predicted"/>
<dbReference type="AlphaFoldDB" id="A0A1U7NCM1"/>
<evidence type="ECO:0000313" key="5">
    <source>
        <dbReference type="Proteomes" id="UP000186341"/>
    </source>
</evidence>
<comment type="caution">
    <text evidence="2">Lacks conserved residue(s) required for the propagation of feature annotation.</text>
</comment>
<feature type="domain" description="Deacetylase sirtuin-type" evidence="3">
    <location>
        <begin position="1"/>
        <end position="321"/>
    </location>
</feature>
<dbReference type="Gene3D" id="3.40.50.1220">
    <property type="entry name" value="TPP-binding domain"/>
    <property type="match status" value="1"/>
</dbReference>
<dbReference type="Proteomes" id="UP000186341">
    <property type="component" value="Unassembled WGS sequence"/>
</dbReference>
<keyword evidence="5" id="KW-1185">Reference proteome</keyword>
<dbReference type="Pfam" id="PF13289">
    <property type="entry name" value="SIR2_2"/>
    <property type="match status" value="1"/>
</dbReference>
<evidence type="ECO:0000313" key="4">
    <source>
        <dbReference type="EMBL" id="OLU36395.1"/>
    </source>
</evidence>
<dbReference type="EMBL" id="MPJW01000274">
    <property type="protein sequence ID" value="OLU36395.1"/>
    <property type="molecule type" value="Genomic_DNA"/>
</dbReference>
<evidence type="ECO:0000256" key="1">
    <source>
        <dbReference type="ARBA" id="ARBA00023027"/>
    </source>
</evidence>
<sequence length="966" mass="113735">MEQKAIWKEAIREIRLAQRVNRLVLFVGAGVSANSGVPTWENLIRLIAAEIGYDNCHRCKKNQDGCSRKDCSYRFEFSSQDFIRIPDYFSDTFGEERQSEYLEFLQNALRLKNAKPNPINEEIFRIMPHHIITTNFDNLLENTSVSNRGLFDVIHQDGDLLKYPNDKYIIKMHGDFSCRDSIVLREGDYLEYESTHPLISAFIRSLLINHTFVFLGYGLNDYNLNLIISWINYFRKTTNTPGTIRNYLITDKVPVSFERRRLERQGIIVVSLGDLPEELVAAAPDSITDPRGRQLYAFVKSISTPSIEEKVLTLKEILTEKYQDFSQYQKIAVSDFLGAHNFRDAKIRWTRMEISDVREFENLQHLLRESSLIREVFQKVGIQTVVCTHKEKEHEILQVDSAKFLRNPLFRLELDNDYILLKRKVQEQGSLFEKMYYCRLCGYDAQKLAEKTENQVIRDPALTLLNKIRAYYGWGRHSDQAQQKEEEINTIFRSLPVQKDYSVRFLRYLFEYPSQNRNKMEGLLHKMDQSLDQTSQGFSLHKALEHFELLRSYAYDYYFYLKSNLIPLDLYKDSSDYLRPYLRALISISRRDLPKTADLEWDSQNGILYSLNEIDLDLLSKFGEPHWLRRTFNFYRTDILNIENGISLRKKAANLMKSMLKEFPVPIHWTAQLYLLLIISFHSNMSNFAKSQLFLDLSHLFISTNEPIIRKSLIDTLKYALRKIDRSNHLDLYQKSIERLQSFLITRLSEKELEKIDPVHFSSLIKALAPYSSYQMNQLSEMISSSPDCRKKTDRIERYYPALAASDIQFRLSELREWIKPEQLSSMVIDGVVIFDKQEVSELLNWLTQLDQLEKRNRWLKELVRLNLHTDLLSREDFRNIPGALSQIGFLVNPEGFDYSLVDLEDPLWQEIIFSNEYQGWFKQNAKTLLNEMVRFRFKNHIQSVMEEKIVYGILLDSEQLECFPN</sequence>
<dbReference type="SUPFAM" id="SSF52467">
    <property type="entry name" value="DHS-like NAD/FAD-binding domain"/>
    <property type="match status" value="1"/>
</dbReference>
<dbReference type="InterPro" id="IPR026590">
    <property type="entry name" value="Ssirtuin_cat_dom"/>
</dbReference>
<accession>A0A1U7NCM1</accession>
<dbReference type="PROSITE" id="PS50305">
    <property type="entry name" value="SIRTUIN"/>
    <property type="match status" value="1"/>
</dbReference>
<protein>
    <recommendedName>
        <fullName evidence="3">Deacetylase sirtuin-type domain-containing protein</fullName>
    </recommendedName>
</protein>
<name>A0A1U7NCM1_9FIRM</name>
<dbReference type="InterPro" id="IPR029035">
    <property type="entry name" value="DHS-like_NAD/FAD-binding_dom"/>
</dbReference>